<keyword evidence="2" id="KW-0689">Ribosomal protein</keyword>
<organism evidence="5 6">
    <name type="scientific">Diceros bicornis minor</name>
    <name type="common">South-central black rhinoceros</name>
    <dbReference type="NCBI Taxonomy" id="77932"/>
    <lineage>
        <taxon>Eukaryota</taxon>
        <taxon>Metazoa</taxon>
        <taxon>Chordata</taxon>
        <taxon>Craniata</taxon>
        <taxon>Vertebrata</taxon>
        <taxon>Euteleostomi</taxon>
        <taxon>Mammalia</taxon>
        <taxon>Eutheria</taxon>
        <taxon>Laurasiatheria</taxon>
        <taxon>Perissodactyla</taxon>
        <taxon>Rhinocerotidae</taxon>
        <taxon>Diceros</taxon>
    </lineage>
</organism>
<dbReference type="AlphaFoldDB" id="A0A7J7FGF8"/>
<keyword evidence="6" id="KW-1185">Reference proteome</keyword>
<comment type="similarity">
    <text evidence="1">Belongs to the universal ribosomal protein uL11 family.</text>
</comment>
<proteinExistence type="inferred from homology"/>
<dbReference type="GO" id="GO:0006412">
    <property type="term" value="P:translation"/>
    <property type="evidence" value="ECO:0007669"/>
    <property type="project" value="InterPro"/>
</dbReference>
<dbReference type="PANTHER" id="PTHR11661">
    <property type="entry name" value="60S RIBOSOMAL PROTEIN L12"/>
    <property type="match status" value="1"/>
</dbReference>
<evidence type="ECO:0000256" key="4">
    <source>
        <dbReference type="SAM" id="MobiDB-lite"/>
    </source>
</evidence>
<evidence type="ECO:0000256" key="1">
    <source>
        <dbReference type="ARBA" id="ARBA00010537"/>
    </source>
</evidence>
<dbReference type="InterPro" id="IPR036769">
    <property type="entry name" value="Ribosomal_uL11_C_sf"/>
</dbReference>
<dbReference type="Gene3D" id="1.10.10.250">
    <property type="entry name" value="Ribosomal protein L11, C-terminal domain"/>
    <property type="match status" value="1"/>
</dbReference>
<dbReference type="EMBL" id="JACDTQ010000725">
    <property type="protein sequence ID" value="KAF5927109.1"/>
    <property type="molecule type" value="Genomic_DNA"/>
</dbReference>
<dbReference type="GO" id="GO:0070180">
    <property type="term" value="F:large ribosomal subunit rRNA binding"/>
    <property type="evidence" value="ECO:0007669"/>
    <property type="project" value="TreeGrafter"/>
</dbReference>
<reference evidence="5 6" key="1">
    <citation type="journal article" date="2020" name="Mol. Biol. Evol.">
        <title>Interspecific Gene Flow and the Evolution of Specialization in Black and White Rhinoceros.</title>
        <authorList>
            <person name="Moodley Y."/>
            <person name="Westbury M.V."/>
            <person name="Russo I.M."/>
            <person name="Gopalakrishnan S."/>
            <person name="Rakotoarivelo A."/>
            <person name="Olsen R.A."/>
            <person name="Prost S."/>
            <person name="Tunstall T."/>
            <person name="Ryder O.A."/>
            <person name="Dalen L."/>
            <person name="Bruford M.W."/>
        </authorList>
    </citation>
    <scope>NUCLEOTIDE SEQUENCE [LARGE SCALE GENOMIC DNA]</scope>
    <source>
        <strain evidence="5">SBR-YM</strain>
        <tissue evidence="5">Skin</tissue>
    </source>
</reference>
<evidence type="ECO:0000256" key="3">
    <source>
        <dbReference type="ARBA" id="ARBA00023274"/>
    </source>
</evidence>
<keyword evidence="3" id="KW-0687">Ribonucleoprotein</keyword>
<dbReference type="GO" id="GO:0003735">
    <property type="term" value="F:structural constituent of ribosome"/>
    <property type="evidence" value="ECO:0007669"/>
    <property type="project" value="InterPro"/>
</dbReference>
<protein>
    <submittedName>
        <fullName evidence="5">Uncharacterized protein</fullName>
    </submittedName>
</protein>
<sequence length="95" mass="10724">MTVKLTIQIRQAQIEVAPSASALIIEVLKELPRDRKKQKSIKHSGSTMQHQSLARELSGTIKRSWGLPSRWAAMLMLPPSRHLRSHQQWCGGMPS</sequence>
<evidence type="ECO:0000256" key="2">
    <source>
        <dbReference type="ARBA" id="ARBA00022980"/>
    </source>
</evidence>
<evidence type="ECO:0000313" key="5">
    <source>
        <dbReference type="EMBL" id="KAF5927109.1"/>
    </source>
</evidence>
<evidence type="ECO:0000313" key="6">
    <source>
        <dbReference type="Proteomes" id="UP000551758"/>
    </source>
</evidence>
<feature type="region of interest" description="Disordered" evidence="4">
    <location>
        <begin position="35"/>
        <end position="55"/>
    </location>
</feature>
<dbReference type="InterPro" id="IPR036796">
    <property type="entry name" value="Ribosomal_uL11_N_sf"/>
</dbReference>
<comment type="caution">
    <text evidence="5">The sequence shown here is derived from an EMBL/GenBank/DDBJ whole genome shotgun (WGS) entry which is preliminary data.</text>
</comment>
<gene>
    <name evidence="5" type="ORF">HPG69_010611</name>
</gene>
<dbReference type="PANTHER" id="PTHR11661:SF2">
    <property type="entry name" value="LARGE RIBOSOMAL SUBUNIT PROTEIN UL11"/>
    <property type="match status" value="1"/>
</dbReference>
<dbReference type="Proteomes" id="UP000551758">
    <property type="component" value="Unassembled WGS sequence"/>
</dbReference>
<dbReference type="InterPro" id="IPR000911">
    <property type="entry name" value="Ribosomal_uL11"/>
</dbReference>
<dbReference type="GO" id="GO:0022625">
    <property type="term" value="C:cytosolic large ribosomal subunit"/>
    <property type="evidence" value="ECO:0007669"/>
    <property type="project" value="TreeGrafter"/>
</dbReference>
<name>A0A7J7FGF8_DICBM</name>
<dbReference type="Gene3D" id="3.30.1550.10">
    <property type="entry name" value="Ribosomal protein L11/L12, N-terminal domain"/>
    <property type="match status" value="1"/>
</dbReference>
<feature type="compositionally biased region" description="Polar residues" evidence="4">
    <location>
        <begin position="43"/>
        <end position="52"/>
    </location>
</feature>
<accession>A0A7J7FGF8</accession>